<dbReference type="PANTHER" id="PTHR30011:SF16">
    <property type="entry name" value="C2H2 FINGER DOMAIN TRANSCRIPTION FACTOR (EUROFUNG)-RELATED"/>
    <property type="match status" value="1"/>
</dbReference>
<dbReference type="Gene3D" id="3.20.20.30">
    <property type="entry name" value="Luciferase-like domain"/>
    <property type="match status" value="1"/>
</dbReference>
<dbReference type="InterPro" id="IPR016215">
    <property type="entry name" value="NTA_MOA"/>
</dbReference>
<keyword evidence="2 6" id="KW-0288">FMN</keyword>
<comment type="similarity">
    <text evidence="5">Belongs to the NtaA/SnaA/DszA monooxygenase family.</text>
</comment>
<feature type="binding site" evidence="6">
    <location>
        <position position="154"/>
    </location>
    <ligand>
        <name>FMN</name>
        <dbReference type="ChEBI" id="CHEBI:58210"/>
    </ligand>
</feature>
<protein>
    <submittedName>
        <fullName evidence="8">5,10-methylene tetrahydromethanopterin reductase</fullName>
    </submittedName>
</protein>
<evidence type="ECO:0000313" key="9">
    <source>
        <dbReference type="Proteomes" id="UP000050437"/>
    </source>
</evidence>
<reference evidence="8 9" key="1">
    <citation type="submission" date="2015-10" db="EMBL/GenBank/DDBJ databases">
        <title>Pseudomonas putida clinical strains.</title>
        <authorList>
            <person name="Molina L."/>
            <person name="Udaondo Z."/>
        </authorList>
    </citation>
    <scope>NUCLEOTIDE SEQUENCE [LARGE SCALE GENOMIC DNA]</scope>
    <source>
        <strain evidence="8 9">HB13667</strain>
    </source>
</reference>
<dbReference type="GO" id="GO:0004497">
    <property type="term" value="F:monooxygenase activity"/>
    <property type="evidence" value="ECO:0007669"/>
    <property type="project" value="UniProtKB-KW"/>
</dbReference>
<dbReference type="AlphaFoldDB" id="A0A0P7CTR3"/>
<dbReference type="InterPro" id="IPR011251">
    <property type="entry name" value="Luciferase-like_dom"/>
</dbReference>
<dbReference type="RefSeq" id="WP_054573528.1">
    <property type="nucleotide sequence ID" value="NZ_LKKS01000130.1"/>
</dbReference>
<name>A0A0P7CTR3_PSEPU</name>
<keyword evidence="3" id="KW-0560">Oxidoreductase</keyword>
<dbReference type="InterPro" id="IPR036661">
    <property type="entry name" value="Luciferase-like_sf"/>
</dbReference>
<sequence>MPRPIRFNAFSMNAASHQSPGLWRHPRNTSVAFNCLGYWTDLARLLERGLFDALFIADVLGIYDVYQGGPEAALRGGVQVPVNDPLLLVPAMAGVTEHLGFGVTFSLTYEHPYPFARRMSTLDHLSNGRVGWNIVTGYLDSAARNLGLARQLGHDQRYDLAEEYLQVLYKLWEKSWDDDAVLLERDSGRYIEPARVHPINHVGEHFQVPGMHLCQPSPQRTPVLFQAGASARGQQFAARHAECVFISGPTPTVLRRYADGIRQASEVAERGRDEVLIYAQALLIVAPTQEEAEARFAEYRRYVDLDAALALLSGWTGIDFAGLDPDAPIEYVENDAGRAALAAFTAADPNRRWTVREAAEFVGLGGRGPVLVGAASEVADQLESWLDQTGIDGFNLTYAVQPDDLANVVELLVPELQRRGRYPLSYAEGTLRHKLFGQGDRLPEGHAGRQVRIQPANTGYSNI</sequence>
<keyword evidence="4" id="KW-0503">Monooxygenase</keyword>
<feature type="domain" description="Luciferase-like" evidence="7">
    <location>
        <begin position="35"/>
        <end position="392"/>
    </location>
</feature>
<evidence type="ECO:0000256" key="2">
    <source>
        <dbReference type="ARBA" id="ARBA00022643"/>
    </source>
</evidence>
<feature type="binding site" evidence="6">
    <location>
        <position position="58"/>
    </location>
    <ligand>
        <name>FMN</name>
        <dbReference type="ChEBI" id="CHEBI:58210"/>
    </ligand>
</feature>
<evidence type="ECO:0000256" key="3">
    <source>
        <dbReference type="ARBA" id="ARBA00023002"/>
    </source>
</evidence>
<comment type="caution">
    <text evidence="8">The sequence shown here is derived from an EMBL/GenBank/DDBJ whole genome shotgun (WGS) entry which is preliminary data.</text>
</comment>
<keyword evidence="1 6" id="KW-0285">Flavoprotein</keyword>
<feature type="binding site" evidence="6">
    <location>
        <position position="104"/>
    </location>
    <ligand>
        <name>FMN</name>
        <dbReference type="ChEBI" id="CHEBI:58210"/>
    </ligand>
</feature>
<dbReference type="Proteomes" id="UP000050437">
    <property type="component" value="Unassembled WGS sequence"/>
</dbReference>
<evidence type="ECO:0000256" key="5">
    <source>
        <dbReference type="ARBA" id="ARBA00033748"/>
    </source>
</evidence>
<feature type="binding site" evidence="6">
    <location>
        <position position="158"/>
    </location>
    <ligand>
        <name>FMN</name>
        <dbReference type="ChEBI" id="CHEBI:58210"/>
    </ligand>
</feature>
<dbReference type="GO" id="GO:0016705">
    <property type="term" value="F:oxidoreductase activity, acting on paired donors, with incorporation or reduction of molecular oxygen"/>
    <property type="evidence" value="ECO:0007669"/>
    <property type="project" value="InterPro"/>
</dbReference>
<evidence type="ECO:0000256" key="1">
    <source>
        <dbReference type="ARBA" id="ARBA00022630"/>
    </source>
</evidence>
<dbReference type="NCBIfam" id="TIGR03860">
    <property type="entry name" value="FMN_nitrolo"/>
    <property type="match status" value="1"/>
</dbReference>
<feature type="binding site" evidence="6">
    <location>
        <position position="230"/>
    </location>
    <ligand>
        <name>FMN</name>
        <dbReference type="ChEBI" id="CHEBI:58210"/>
    </ligand>
</feature>
<proteinExistence type="inferred from homology"/>
<gene>
    <name evidence="8" type="ORF">HB13667_24120</name>
</gene>
<evidence type="ECO:0000256" key="6">
    <source>
        <dbReference type="PIRSR" id="PIRSR000337-1"/>
    </source>
</evidence>
<dbReference type="EMBL" id="LKKS01000130">
    <property type="protein sequence ID" value="KPM59650.1"/>
    <property type="molecule type" value="Genomic_DNA"/>
</dbReference>
<dbReference type="Pfam" id="PF00296">
    <property type="entry name" value="Bac_luciferase"/>
    <property type="match status" value="1"/>
</dbReference>
<dbReference type="CDD" id="cd01095">
    <property type="entry name" value="Nitrilotriacetate_monoxgenase"/>
    <property type="match status" value="1"/>
</dbReference>
<organism evidence="8 9">
    <name type="scientific">Pseudomonas putida</name>
    <name type="common">Arthrobacter siderocapsulatus</name>
    <dbReference type="NCBI Taxonomy" id="303"/>
    <lineage>
        <taxon>Bacteria</taxon>
        <taxon>Pseudomonadati</taxon>
        <taxon>Pseudomonadota</taxon>
        <taxon>Gammaproteobacteria</taxon>
        <taxon>Pseudomonadales</taxon>
        <taxon>Pseudomonadaceae</taxon>
        <taxon>Pseudomonas</taxon>
    </lineage>
</organism>
<evidence type="ECO:0000256" key="4">
    <source>
        <dbReference type="ARBA" id="ARBA00023033"/>
    </source>
</evidence>
<accession>A0A0P7CTR3</accession>
<dbReference type="PIRSF" id="PIRSF000337">
    <property type="entry name" value="NTA_MOA"/>
    <property type="match status" value="1"/>
</dbReference>
<dbReference type="SUPFAM" id="SSF51679">
    <property type="entry name" value="Bacterial luciferase-like"/>
    <property type="match status" value="1"/>
</dbReference>
<dbReference type="InterPro" id="IPR051260">
    <property type="entry name" value="Diverse_substr_monoxygenases"/>
</dbReference>
<dbReference type="PANTHER" id="PTHR30011">
    <property type="entry name" value="ALKANESULFONATE MONOOXYGENASE-RELATED"/>
    <property type="match status" value="1"/>
</dbReference>
<evidence type="ECO:0000313" key="8">
    <source>
        <dbReference type="EMBL" id="KPM59650.1"/>
    </source>
</evidence>
<evidence type="ECO:0000259" key="7">
    <source>
        <dbReference type="Pfam" id="PF00296"/>
    </source>
</evidence>